<dbReference type="EMBL" id="CAJOBB010000105">
    <property type="protein sequence ID" value="CAF3563784.1"/>
    <property type="molecule type" value="Genomic_DNA"/>
</dbReference>
<reference evidence="2" key="1">
    <citation type="submission" date="2021-02" db="EMBL/GenBank/DDBJ databases">
        <authorList>
            <person name="Nowell W R."/>
        </authorList>
    </citation>
    <scope>NUCLEOTIDE SEQUENCE</scope>
</reference>
<sequence length="193" mass="21199">MNSNNYRIEVDDSETVTSNAAQPNKLCEHIKRRKVMWITFTIIVLVIIITIPIVIVKTKKTSSEKTSVTEERTIEIKSTTEEGTIQVTSTREEGTIQIESTTKEGTIQITEKMGVTAAPSSCNTVCYTATSGSCITCFDSNENHLAYCYRNPNDAYYAGLYFYPPISTGPAVCNSDYAAGSYGNAYNFVSCSG</sequence>
<dbReference type="Proteomes" id="UP000663868">
    <property type="component" value="Unassembled WGS sequence"/>
</dbReference>
<evidence type="ECO:0000313" key="3">
    <source>
        <dbReference type="Proteomes" id="UP000663868"/>
    </source>
</evidence>
<accession>A0A818L0I7</accession>
<evidence type="ECO:0000313" key="2">
    <source>
        <dbReference type="EMBL" id="CAF3563784.1"/>
    </source>
</evidence>
<protein>
    <submittedName>
        <fullName evidence="2">Uncharacterized protein</fullName>
    </submittedName>
</protein>
<name>A0A818L0I7_9BILA</name>
<evidence type="ECO:0000256" key="1">
    <source>
        <dbReference type="SAM" id="Phobius"/>
    </source>
</evidence>
<keyword evidence="1" id="KW-0812">Transmembrane</keyword>
<comment type="caution">
    <text evidence="2">The sequence shown here is derived from an EMBL/GenBank/DDBJ whole genome shotgun (WGS) entry which is preliminary data.</text>
</comment>
<keyword evidence="1" id="KW-1133">Transmembrane helix</keyword>
<feature type="transmembrane region" description="Helical" evidence="1">
    <location>
        <begin position="35"/>
        <end position="55"/>
    </location>
</feature>
<keyword evidence="1" id="KW-0472">Membrane</keyword>
<organism evidence="2 3">
    <name type="scientific">Adineta steineri</name>
    <dbReference type="NCBI Taxonomy" id="433720"/>
    <lineage>
        <taxon>Eukaryota</taxon>
        <taxon>Metazoa</taxon>
        <taxon>Spiralia</taxon>
        <taxon>Gnathifera</taxon>
        <taxon>Rotifera</taxon>
        <taxon>Eurotatoria</taxon>
        <taxon>Bdelloidea</taxon>
        <taxon>Adinetida</taxon>
        <taxon>Adinetidae</taxon>
        <taxon>Adineta</taxon>
    </lineage>
</organism>
<gene>
    <name evidence="2" type="ORF">KXQ929_LOCUS3274</name>
</gene>
<proteinExistence type="predicted"/>
<dbReference type="AlphaFoldDB" id="A0A818L0I7"/>